<evidence type="ECO:0000313" key="3">
    <source>
        <dbReference type="Proteomes" id="UP000295431"/>
    </source>
</evidence>
<dbReference type="SUPFAM" id="SSF51735">
    <property type="entry name" value="NAD(P)-binding Rossmann-fold domains"/>
    <property type="match status" value="1"/>
</dbReference>
<evidence type="ECO:0000256" key="1">
    <source>
        <dbReference type="SAM" id="MobiDB-lite"/>
    </source>
</evidence>
<dbReference type="InterPro" id="IPR036291">
    <property type="entry name" value="NAD(P)-bd_dom_sf"/>
</dbReference>
<dbReference type="Gene3D" id="3.40.50.720">
    <property type="entry name" value="NAD(P)-binding Rossmann-like Domain"/>
    <property type="match status" value="1"/>
</dbReference>
<dbReference type="InterPro" id="IPR002347">
    <property type="entry name" value="SDR_fam"/>
</dbReference>
<dbReference type="Pfam" id="PF13561">
    <property type="entry name" value="adh_short_C2"/>
    <property type="match status" value="1"/>
</dbReference>
<organism evidence="2 3">
    <name type="scientific">Actinomadura bangladeshensis</name>
    <dbReference type="NCBI Taxonomy" id="453573"/>
    <lineage>
        <taxon>Bacteria</taxon>
        <taxon>Bacillati</taxon>
        <taxon>Actinomycetota</taxon>
        <taxon>Actinomycetes</taxon>
        <taxon>Streptosporangiales</taxon>
        <taxon>Thermomonosporaceae</taxon>
        <taxon>Actinomadura</taxon>
    </lineage>
</organism>
<dbReference type="AlphaFoldDB" id="A0A4R4PB51"/>
<dbReference type="EMBL" id="SMJW01000006">
    <property type="protein sequence ID" value="TDC19738.1"/>
    <property type="molecule type" value="Genomic_DNA"/>
</dbReference>
<sequence length="139" mass="14654">MAWYRRTPGTRRPPPGPPDTTAGSGPTPSSRSQRRRQEGGRSITGPPDCPIPRPGPGVRVNALAPGLFLVPSSGGDLYALARGRAPLQRRATLADLGAALRFLDRAASVTGQVIYVDAGEHLGQSGQHRDSVNSPRSAR</sequence>
<feature type="compositionally biased region" description="Low complexity" evidence="1">
    <location>
        <begin position="19"/>
        <end position="31"/>
    </location>
</feature>
<name>A0A4R4PB51_9ACTN</name>
<dbReference type="OrthoDB" id="9803333at2"/>
<keyword evidence="3" id="KW-1185">Reference proteome</keyword>
<reference evidence="2 3" key="1">
    <citation type="submission" date="2019-03" db="EMBL/GenBank/DDBJ databases">
        <title>Draft genome sequences of novel Actinobacteria.</title>
        <authorList>
            <person name="Sahin N."/>
            <person name="Ay H."/>
            <person name="Saygin H."/>
        </authorList>
    </citation>
    <scope>NUCLEOTIDE SEQUENCE [LARGE SCALE GENOMIC DNA]</scope>
    <source>
        <strain evidence="2 3">DSM 45347</strain>
    </source>
</reference>
<accession>A0A4R4PB51</accession>
<evidence type="ECO:0000313" key="2">
    <source>
        <dbReference type="EMBL" id="TDC19738.1"/>
    </source>
</evidence>
<proteinExistence type="predicted"/>
<feature type="region of interest" description="Disordered" evidence="1">
    <location>
        <begin position="1"/>
        <end position="57"/>
    </location>
</feature>
<dbReference type="Proteomes" id="UP000295431">
    <property type="component" value="Unassembled WGS sequence"/>
</dbReference>
<gene>
    <name evidence="2" type="ORF">E1284_02700</name>
</gene>
<comment type="caution">
    <text evidence="2">The sequence shown here is derived from an EMBL/GenBank/DDBJ whole genome shotgun (WGS) entry which is preliminary data.</text>
</comment>
<protein>
    <submittedName>
        <fullName evidence="2">SDR family oxidoreductase</fullName>
    </submittedName>
</protein>